<comment type="similarity">
    <text evidence="1 4">Belongs to the glycosyl hydrolase 5 (cellulase A) family.</text>
</comment>
<name>T1G6G3_HELRO</name>
<dbReference type="HOGENOM" id="CLU_027657_0_0_1"/>
<dbReference type="InterPro" id="IPR001547">
    <property type="entry name" value="Glyco_hydro_5"/>
</dbReference>
<dbReference type="InterPro" id="IPR041036">
    <property type="entry name" value="GH5_C"/>
</dbReference>
<dbReference type="PANTHER" id="PTHR31308:SF3">
    <property type="entry name" value="ENDOGLYCOCERAMIDASE"/>
    <property type="match status" value="1"/>
</dbReference>
<feature type="domain" description="Glycoside hydrolase family 5 C-terminal" evidence="7">
    <location>
        <begin position="403"/>
        <end position="488"/>
    </location>
</feature>
<evidence type="ECO:0000256" key="3">
    <source>
        <dbReference type="ARBA" id="ARBA00023295"/>
    </source>
</evidence>
<dbReference type="Pfam" id="PF18564">
    <property type="entry name" value="Glyco_hydro_5_C"/>
    <property type="match status" value="1"/>
</dbReference>
<dbReference type="EMBL" id="KB097528">
    <property type="protein sequence ID" value="ESN95342.1"/>
    <property type="molecule type" value="Genomic_DNA"/>
</dbReference>
<dbReference type="InParanoid" id="T1G6G3"/>
<dbReference type="Gene3D" id="2.60.40.1180">
    <property type="entry name" value="Golgi alpha-mannosidase II"/>
    <property type="match status" value="1"/>
</dbReference>
<keyword evidence="2 4" id="KW-0378">Hydrolase</keyword>
<dbReference type="Proteomes" id="UP000015101">
    <property type="component" value="Unassembled WGS sequence"/>
</dbReference>
<dbReference type="EMBL" id="AMQM01006833">
    <property type="status" value="NOT_ANNOTATED_CDS"/>
    <property type="molecule type" value="Genomic_DNA"/>
</dbReference>
<dbReference type="eggNOG" id="ENOG502RS4Q">
    <property type="taxonomic scope" value="Eukaryota"/>
</dbReference>
<dbReference type="InterPro" id="IPR013780">
    <property type="entry name" value="Glyco_hydro_b"/>
</dbReference>
<reference evidence="8 10" key="2">
    <citation type="journal article" date="2013" name="Nature">
        <title>Insights into bilaterian evolution from three spiralian genomes.</title>
        <authorList>
            <person name="Simakov O."/>
            <person name="Marletaz F."/>
            <person name="Cho S.J."/>
            <person name="Edsinger-Gonzales E."/>
            <person name="Havlak P."/>
            <person name="Hellsten U."/>
            <person name="Kuo D.H."/>
            <person name="Larsson T."/>
            <person name="Lv J."/>
            <person name="Arendt D."/>
            <person name="Savage R."/>
            <person name="Osoegawa K."/>
            <person name="de Jong P."/>
            <person name="Grimwood J."/>
            <person name="Chapman J.A."/>
            <person name="Shapiro H."/>
            <person name="Aerts A."/>
            <person name="Otillar R.P."/>
            <person name="Terry A.Y."/>
            <person name="Boore J.L."/>
            <person name="Grigoriev I.V."/>
            <person name="Lindberg D.R."/>
            <person name="Seaver E.C."/>
            <person name="Weisblat D.A."/>
            <person name="Putnam N.H."/>
            <person name="Rokhsar D.S."/>
        </authorList>
    </citation>
    <scope>NUCLEOTIDE SEQUENCE</scope>
</reference>
<evidence type="ECO:0000313" key="10">
    <source>
        <dbReference type="Proteomes" id="UP000015101"/>
    </source>
</evidence>
<dbReference type="GO" id="GO:0016042">
    <property type="term" value="P:lipid catabolic process"/>
    <property type="evidence" value="ECO:0007669"/>
    <property type="project" value="UniProtKB-ARBA"/>
</dbReference>
<keyword evidence="5" id="KW-0812">Transmembrane</keyword>
<protein>
    <recommendedName>
        <fullName evidence="11">Glycoside hydrolase family 5 domain-containing protein</fullName>
    </recommendedName>
</protein>
<accession>T1G6G3</accession>
<dbReference type="Gene3D" id="3.20.20.80">
    <property type="entry name" value="Glycosidases"/>
    <property type="match status" value="1"/>
</dbReference>
<evidence type="ECO:0000256" key="2">
    <source>
        <dbReference type="ARBA" id="ARBA00022801"/>
    </source>
</evidence>
<dbReference type="GO" id="GO:0000272">
    <property type="term" value="P:polysaccharide catabolic process"/>
    <property type="evidence" value="ECO:0007669"/>
    <property type="project" value="InterPro"/>
</dbReference>
<keyword evidence="10" id="KW-1185">Reference proteome</keyword>
<gene>
    <name evidence="9" type="primary">20216660</name>
    <name evidence="8" type="ORF">HELRODRAFT_86747</name>
</gene>
<evidence type="ECO:0000313" key="8">
    <source>
        <dbReference type="EMBL" id="ESN95342.1"/>
    </source>
</evidence>
<sequence>MISNYLFIYCYSVTTFFVFVKDVSALIRVRDNWMVDEYDRVRLFHGFNSVKKGPPWFDEQILNETRLLYYNRWGFNVVRLGTMWSGVEPSENEFNETYIDILYKITETLDKYGMNVILDAHQDVFSSAVCEDCYDGFPRWLSRNFTPSILKYPWPFNYISGENWALGYLTYSVSSAFQQFYDNTSGSADKFVRFWVKIAEKFKNQNNILGYELLNEPWAGNVFYNPQLLLPGIAGYQNLKPLYDRLFVEIRKVDDHTNIFYEPVTWGVLGRSELFGSGFKELPGGESFQNRSVFSYHIYCWVMNVSALHSKYPWPLKALCDSILASNIFLTVADDILKTGGSSFLTEFGLCEPDGNPLSIDTMECDFILDKSDEHLQSWTYWDSLFFDDNGFPKPEVIKSFSRPYAMATAGIPVMMKFDLDEQIFQFEFRSRTKIRSSTEIFIPIIHYPDELLVDTQPLLKWIYHKKSSLFKIYTFHLLDNTLVKITIKPLH</sequence>
<feature type="transmembrane region" description="Helical" evidence="5">
    <location>
        <begin position="6"/>
        <end position="27"/>
    </location>
</feature>
<evidence type="ECO:0000259" key="7">
    <source>
        <dbReference type="Pfam" id="PF18564"/>
    </source>
</evidence>
<dbReference type="EnsemblMetazoa" id="HelroT86747">
    <property type="protein sequence ID" value="HelroP86747"/>
    <property type="gene ID" value="HelroG86747"/>
</dbReference>
<dbReference type="OrthoDB" id="1887033at2759"/>
<organism evidence="9 10">
    <name type="scientific">Helobdella robusta</name>
    <name type="common">Californian leech</name>
    <dbReference type="NCBI Taxonomy" id="6412"/>
    <lineage>
        <taxon>Eukaryota</taxon>
        <taxon>Metazoa</taxon>
        <taxon>Spiralia</taxon>
        <taxon>Lophotrochozoa</taxon>
        <taxon>Annelida</taxon>
        <taxon>Clitellata</taxon>
        <taxon>Hirudinea</taxon>
        <taxon>Rhynchobdellida</taxon>
        <taxon>Glossiphoniidae</taxon>
        <taxon>Helobdella</taxon>
    </lineage>
</organism>
<reference evidence="10" key="1">
    <citation type="submission" date="2012-12" db="EMBL/GenBank/DDBJ databases">
        <authorList>
            <person name="Hellsten U."/>
            <person name="Grimwood J."/>
            <person name="Chapman J.A."/>
            <person name="Shapiro H."/>
            <person name="Aerts A."/>
            <person name="Otillar R.P."/>
            <person name="Terry A.Y."/>
            <person name="Boore J.L."/>
            <person name="Simakov O."/>
            <person name="Marletaz F."/>
            <person name="Cho S.-J."/>
            <person name="Edsinger-Gonzales E."/>
            <person name="Havlak P."/>
            <person name="Kuo D.-H."/>
            <person name="Larsson T."/>
            <person name="Lv J."/>
            <person name="Arendt D."/>
            <person name="Savage R."/>
            <person name="Osoegawa K."/>
            <person name="de Jong P."/>
            <person name="Lindberg D.R."/>
            <person name="Seaver E.C."/>
            <person name="Weisblat D.A."/>
            <person name="Putnam N.H."/>
            <person name="Grigoriev I.V."/>
            <person name="Rokhsar D.S."/>
        </authorList>
    </citation>
    <scope>NUCLEOTIDE SEQUENCE</scope>
</reference>
<evidence type="ECO:0000259" key="6">
    <source>
        <dbReference type="Pfam" id="PF00150"/>
    </source>
</evidence>
<evidence type="ECO:0000256" key="5">
    <source>
        <dbReference type="SAM" id="Phobius"/>
    </source>
</evidence>
<dbReference type="SUPFAM" id="SSF51445">
    <property type="entry name" value="(Trans)glycosidases"/>
    <property type="match status" value="1"/>
</dbReference>
<dbReference type="InterPro" id="IPR052066">
    <property type="entry name" value="Glycosphingolipid_Hydrolases"/>
</dbReference>
<dbReference type="CTD" id="20216660"/>
<evidence type="ECO:0000256" key="4">
    <source>
        <dbReference type="RuleBase" id="RU361153"/>
    </source>
</evidence>
<dbReference type="OMA" id="WSLSYTS"/>
<dbReference type="RefSeq" id="XP_009026459.1">
    <property type="nucleotide sequence ID" value="XM_009028211.1"/>
</dbReference>
<keyword evidence="5" id="KW-1133">Transmembrane helix</keyword>
<keyword evidence="5" id="KW-0472">Membrane</keyword>
<evidence type="ECO:0008006" key="11">
    <source>
        <dbReference type="Google" id="ProtNLM"/>
    </source>
</evidence>
<evidence type="ECO:0000256" key="1">
    <source>
        <dbReference type="ARBA" id="ARBA00005641"/>
    </source>
</evidence>
<dbReference type="InterPro" id="IPR017853">
    <property type="entry name" value="GH"/>
</dbReference>
<dbReference type="Pfam" id="PF00150">
    <property type="entry name" value="Cellulase"/>
    <property type="match status" value="1"/>
</dbReference>
<reference evidence="9" key="3">
    <citation type="submission" date="2015-06" db="UniProtKB">
        <authorList>
            <consortium name="EnsemblMetazoa"/>
        </authorList>
    </citation>
    <scope>IDENTIFICATION</scope>
</reference>
<dbReference type="PANTHER" id="PTHR31308">
    <property type="match status" value="1"/>
</dbReference>
<dbReference type="GO" id="GO:0004553">
    <property type="term" value="F:hydrolase activity, hydrolyzing O-glycosyl compounds"/>
    <property type="evidence" value="ECO:0007669"/>
    <property type="project" value="InterPro"/>
</dbReference>
<dbReference type="GeneID" id="20216660"/>
<dbReference type="AlphaFoldDB" id="T1G6G3"/>
<dbReference type="GO" id="GO:1901136">
    <property type="term" value="P:carbohydrate derivative catabolic process"/>
    <property type="evidence" value="ECO:0007669"/>
    <property type="project" value="UniProtKB-ARBA"/>
</dbReference>
<evidence type="ECO:0000313" key="9">
    <source>
        <dbReference type="EnsemblMetazoa" id="HelroP86747"/>
    </source>
</evidence>
<feature type="domain" description="Glycoside hydrolase family 5" evidence="6">
    <location>
        <begin position="46"/>
        <end position="383"/>
    </location>
</feature>
<proteinExistence type="inferred from homology"/>
<keyword evidence="3 4" id="KW-0326">Glycosidase</keyword>
<dbReference type="KEGG" id="hro:HELRODRAFT_86747"/>